<evidence type="ECO:0000313" key="2">
    <source>
        <dbReference type="Proteomes" id="UP000077266"/>
    </source>
</evidence>
<dbReference type="Proteomes" id="UP000077266">
    <property type="component" value="Unassembled WGS sequence"/>
</dbReference>
<gene>
    <name evidence="1" type="ORF">EXIGLDRAFT_829748</name>
</gene>
<accession>A0A165P986</accession>
<protein>
    <submittedName>
        <fullName evidence="1">Uncharacterized protein</fullName>
    </submittedName>
</protein>
<reference evidence="1 2" key="1">
    <citation type="journal article" date="2016" name="Mol. Biol. Evol.">
        <title>Comparative Genomics of Early-Diverging Mushroom-Forming Fungi Provides Insights into the Origins of Lignocellulose Decay Capabilities.</title>
        <authorList>
            <person name="Nagy L.G."/>
            <person name="Riley R."/>
            <person name="Tritt A."/>
            <person name="Adam C."/>
            <person name="Daum C."/>
            <person name="Floudas D."/>
            <person name="Sun H."/>
            <person name="Yadav J.S."/>
            <person name="Pangilinan J."/>
            <person name="Larsson K.H."/>
            <person name="Matsuura K."/>
            <person name="Barry K."/>
            <person name="Labutti K."/>
            <person name="Kuo R."/>
            <person name="Ohm R.A."/>
            <person name="Bhattacharya S.S."/>
            <person name="Shirouzu T."/>
            <person name="Yoshinaga Y."/>
            <person name="Martin F.M."/>
            <person name="Grigoriev I.V."/>
            <person name="Hibbett D.S."/>
        </authorList>
    </citation>
    <scope>NUCLEOTIDE SEQUENCE [LARGE SCALE GENOMIC DNA]</scope>
    <source>
        <strain evidence="1 2">HHB12029</strain>
    </source>
</reference>
<dbReference type="STRING" id="1314781.A0A165P986"/>
<proteinExistence type="predicted"/>
<name>A0A165P986_EXIGL</name>
<evidence type="ECO:0000313" key="1">
    <source>
        <dbReference type="EMBL" id="KZW01828.1"/>
    </source>
</evidence>
<dbReference type="EMBL" id="KV425891">
    <property type="protein sequence ID" value="KZW01828.1"/>
    <property type="molecule type" value="Genomic_DNA"/>
</dbReference>
<keyword evidence="2" id="KW-1185">Reference proteome</keyword>
<dbReference type="AlphaFoldDB" id="A0A165P986"/>
<sequence>MASLLTIPPELRHDIIERVLLYERLPPRDIVTERANREPAPHYTAVEAPPDVTSWVFLERSLHPPNADGLLCTNRQLAYETHAIIKRLNPEYKLDLLLVDEAQLWPTWTCLPVSAHFIDRVHVSIASIGEPASGAWLWSYRGPPKCMWAMYFLLELYLVRGFTYHHLDVDRHPGRPIVVRNIILDFKDLCDTPAGHMVTSANVRTFMATPDESLAALYPDYLTWRRRTVQGAPGPGPVDSRTTAPWFARVVRHFVRLLLTDDGSIRSAGVLHRRVGVIDIAVRGDTVDAFDVAVALSLLDIPDNLDSDDPPLFTMPGPFYRLISANHRGYLSRFLKHMEEVLRTRGKLGLPVPSKTLVQRHEWTPEAPALD</sequence>
<dbReference type="InParanoid" id="A0A165P986"/>
<dbReference type="OrthoDB" id="2823490at2759"/>
<organism evidence="1 2">
    <name type="scientific">Exidia glandulosa HHB12029</name>
    <dbReference type="NCBI Taxonomy" id="1314781"/>
    <lineage>
        <taxon>Eukaryota</taxon>
        <taxon>Fungi</taxon>
        <taxon>Dikarya</taxon>
        <taxon>Basidiomycota</taxon>
        <taxon>Agaricomycotina</taxon>
        <taxon>Agaricomycetes</taxon>
        <taxon>Auriculariales</taxon>
        <taxon>Exidiaceae</taxon>
        <taxon>Exidia</taxon>
    </lineage>
</organism>